<evidence type="ECO:0000256" key="2">
    <source>
        <dbReference type="ARBA" id="ARBA00022670"/>
    </source>
</evidence>
<dbReference type="RefSeq" id="XP_022152926.1">
    <property type="nucleotide sequence ID" value="XM_022297234.1"/>
</dbReference>
<gene>
    <name evidence="8" type="primary">LOC111020537</name>
</gene>
<dbReference type="KEGG" id="mcha:111020537"/>
<dbReference type="SUPFAM" id="SSF53474">
    <property type="entry name" value="alpha/beta-Hydrolases"/>
    <property type="match status" value="1"/>
</dbReference>
<keyword evidence="3 6" id="KW-0732">Signal</keyword>
<accession>A0A6J1DJ73</accession>
<evidence type="ECO:0000313" key="7">
    <source>
        <dbReference type="Proteomes" id="UP000504603"/>
    </source>
</evidence>
<evidence type="ECO:0000256" key="4">
    <source>
        <dbReference type="ARBA" id="ARBA00022801"/>
    </source>
</evidence>
<protein>
    <submittedName>
        <fullName evidence="8">Lysosomal Pro-X carboxypeptidase-like</fullName>
    </submittedName>
</protein>
<dbReference type="PANTHER" id="PTHR11010">
    <property type="entry name" value="PROTEASE S28 PRO-X CARBOXYPEPTIDASE-RELATED"/>
    <property type="match status" value="1"/>
</dbReference>
<dbReference type="Proteomes" id="UP000504603">
    <property type="component" value="Unplaced"/>
</dbReference>
<evidence type="ECO:0000256" key="1">
    <source>
        <dbReference type="ARBA" id="ARBA00011079"/>
    </source>
</evidence>
<keyword evidence="5" id="KW-0325">Glycoprotein</keyword>
<dbReference type="Pfam" id="PF05577">
    <property type="entry name" value="Peptidase_S28"/>
    <property type="match status" value="1"/>
</dbReference>
<proteinExistence type="inferred from homology"/>
<dbReference type="GeneID" id="111020537"/>
<sequence>MDYIVSRSILVSLLLLLVSPYVSAHIPHLGRLRRPFQNKPQKLGMSDELATFYYKQPLDHFNYQPQSDVTFDQRYVIDFKYWKGVNPSTPIFAFFGAEENLDDDIPSIGLPLNFASRYKAMLVYLEHRFYGKSIPFGSLKKAMENATIRGYLSSAQALADYAQVLLHVKKMFAAETSPIIVIGGSYGGMLASWFRLKYPHIALGALASSAPILYFDNITPQDGYYSVVSKSFRETSETCYEIIRRSWAEIDRIAEEKAQGLSILSKRFKTCGKLNRSSELKDYLDSVLTEAAQYNFPSANPVDAICAAIDGEAKKKSSDLIGQVFAGVVAYMGERSCYDVSDYDHDSTDQYSWQVCSEMVMPIGRSGKGDSMFPTAQFDLNSFKNDCKAWYGVSPKPHWITTFYGGHDLKLVLHRFASNIIFSNGLKDPYSSGGVLHNISQTIVAITTAKGAHCVDIQNAEVDDPDWLKMQRKTEMDIIDGWISKYHADLLLFKKSVGTN</sequence>
<dbReference type="InterPro" id="IPR029058">
    <property type="entry name" value="AB_hydrolase_fold"/>
</dbReference>
<evidence type="ECO:0000256" key="6">
    <source>
        <dbReference type="SAM" id="SignalP"/>
    </source>
</evidence>
<dbReference type="GO" id="GO:0070008">
    <property type="term" value="F:serine-type exopeptidase activity"/>
    <property type="evidence" value="ECO:0007669"/>
    <property type="project" value="InterPro"/>
</dbReference>
<keyword evidence="7" id="KW-1185">Reference proteome</keyword>
<evidence type="ECO:0000313" key="8">
    <source>
        <dbReference type="RefSeq" id="XP_022152926.1"/>
    </source>
</evidence>
<dbReference type="InterPro" id="IPR042269">
    <property type="entry name" value="Ser_carbopepase_S28_SKS"/>
</dbReference>
<dbReference type="InterPro" id="IPR008758">
    <property type="entry name" value="Peptidase_S28"/>
</dbReference>
<comment type="similarity">
    <text evidence="1">Belongs to the peptidase S28 family.</text>
</comment>
<dbReference type="PANTHER" id="PTHR11010:SF110">
    <property type="entry name" value="PROLYLCARBOXYPEPTIDASE-LIKE PROTEIN-RELATED"/>
    <property type="match status" value="1"/>
</dbReference>
<feature type="signal peptide" evidence="6">
    <location>
        <begin position="1"/>
        <end position="24"/>
    </location>
</feature>
<name>A0A6J1DJ73_MOMCH</name>
<keyword evidence="2" id="KW-0645">Protease</keyword>
<dbReference type="Gene3D" id="1.20.120.980">
    <property type="entry name" value="Serine carboxypeptidase S28, SKS domain"/>
    <property type="match status" value="1"/>
</dbReference>
<dbReference type="GO" id="GO:0008239">
    <property type="term" value="F:dipeptidyl-peptidase activity"/>
    <property type="evidence" value="ECO:0007669"/>
    <property type="project" value="TreeGrafter"/>
</dbReference>
<feature type="chain" id="PRO_5026906458" evidence="6">
    <location>
        <begin position="25"/>
        <end position="500"/>
    </location>
</feature>
<dbReference type="OrthoDB" id="2130629at2759"/>
<evidence type="ECO:0000256" key="3">
    <source>
        <dbReference type="ARBA" id="ARBA00022729"/>
    </source>
</evidence>
<dbReference type="AlphaFoldDB" id="A0A6J1DJ73"/>
<organism evidence="7 8">
    <name type="scientific">Momordica charantia</name>
    <name type="common">Bitter gourd</name>
    <name type="synonym">Balsam pear</name>
    <dbReference type="NCBI Taxonomy" id="3673"/>
    <lineage>
        <taxon>Eukaryota</taxon>
        <taxon>Viridiplantae</taxon>
        <taxon>Streptophyta</taxon>
        <taxon>Embryophyta</taxon>
        <taxon>Tracheophyta</taxon>
        <taxon>Spermatophyta</taxon>
        <taxon>Magnoliopsida</taxon>
        <taxon>eudicotyledons</taxon>
        <taxon>Gunneridae</taxon>
        <taxon>Pentapetalae</taxon>
        <taxon>rosids</taxon>
        <taxon>fabids</taxon>
        <taxon>Cucurbitales</taxon>
        <taxon>Cucurbitaceae</taxon>
        <taxon>Momordiceae</taxon>
        <taxon>Momordica</taxon>
    </lineage>
</organism>
<dbReference type="Gene3D" id="3.40.50.1820">
    <property type="entry name" value="alpha/beta hydrolase"/>
    <property type="match status" value="1"/>
</dbReference>
<reference evidence="8" key="1">
    <citation type="submission" date="2025-08" db="UniProtKB">
        <authorList>
            <consortium name="RefSeq"/>
        </authorList>
    </citation>
    <scope>IDENTIFICATION</scope>
    <source>
        <strain evidence="8">OHB3-1</strain>
    </source>
</reference>
<evidence type="ECO:0000256" key="5">
    <source>
        <dbReference type="ARBA" id="ARBA00023180"/>
    </source>
</evidence>
<keyword evidence="4" id="KW-0378">Hydrolase</keyword>
<dbReference type="GO" id="GO:0006508">
    <property type="term" value="P:proteolysis"/>
    <property type="evidence" value="ECO:0007669"/>
    <property type="project" value="UniProtKB-KW"/>
</dbReference>